<evidence type="ECO:0000256" key="1">
    <source>
        <dbReference type="SAM" id="SignalP"/>
    </source>
</evidence>
<accession>A0ABU1W3J6</accession>
<dbReference type="RefSeq" id="WP_310280864.1">
    <property type="nucleotide sequence ID" value="NZ_JAVDWR010000018.1"/>
</dbReference>
<feature type="signal peptide" evidence="1">
    <location>
        <begin position="1"/>
        <end position="23"/>
    </location>
</feature>
<dbReference type="Proteomes" id="UP001257909">
    <property type="component" value="Unassembled WGS sequence"/>
</dbReference>
<evidence type="ECO:0008006" key="4">
    <source>
        <dbReference type="Google" id="ProtNLM"/>
    </source>
</evidence>
<dbReference type="Pfam" id="PF04338">
    <property type="entry name" value="DUF481"/>
    <property type="match status" value="1"/>
</dbReference>
<reference evidence="2 3" key="1">
    <citation type="submission" date="2023-07" db="EMBL/GenBank/DDBJ databases">
        <title>Sorghum-associated microbial communities from plants grown in Nebraska, USA.</title>
        <authorList>
            <person name="Schachtman D."/>
        </authorList>
    </citation>
    <scope>NUCLEOTIDE SEQUENCE [LARGE SCALE GENOMIC DNA]</scope>
    <source>
        <strain evidence="2 3">4138</strain>
    </source>
</reference>
<keyword evidence="3" id="KW-1185">Reference proteome</keyword>
<dbReference type="EMBL" id="JAVDWR010000018">
    <property type="protein sequence ID" value="MDR7122556.1"/>
    <property type="molecule type" value="Genomic_DNA"/>
</dbReference>
<name>A0ABU1W3J6_9GAMM</name>
<keyword evidence="1" id="KW-0732">Signal</keyword>
<proteinExistence type="predicted"/>
<gene>
    <name evidence="2" type="ORF">J2W69_003531</name>
</gene>
<sequence>MVKTLLFVVLLWCVCSEASTGQAAVIWMKNGDRLTGTITQQDKKIVFLNLPYSGQVQLLTTQIDRIEQPTLTAVDVKPVAVPSETPVVKNQPVRQSSVDLTAGKKRSSNSTDNLGFKTAFEQRDDNLRLTFDGKYDYETSNSLKKTHKYLLNPGADYFFQPQLFWRNKLDYAQNFITSEYKNIDLSSGLGYSFYDTAELRVELIALAGVKRTYFKETAGLELFIGDRQSLDFRHIQLEWDLRYLWPGSSFELFNEGSYLKPVNQPVSFIQFKQDVNLSAGLSYYLTERIRLSFSVDFDWSKIDVVLLQDLVISADSRDLHQKLSIGAKF</sequence>
<evidence type="ECO:0000313" key="2">
    <source>
        <dbReference type="EMBL" id="MDR7122556.1"/>
    </source>
</evidence>
<protein>
    <recommendedName>
        <fullName evidence="4">DUF481 domain-containing protein</fullName>
    </recommendedName>
</protein>
<comment type="caution">
    <text evidence="2">The sequence shown here is derived from an EMBL/GenBank/DDBJ whole genome shotgun (WGS) entry which is preliminary data.</text>
</comment>
<dbReference type="InterPro" id="IPR007433">
    <property type="entry name" value="DUF481"/>
</dbReference>
<organism evidence="2 3">
    <name type="scientific">Rheinheimera soli</name>
    <dbReference type="NCBI Taxonomy" id="443616"/>
    <lineage>
        <taxon>Bacteria</taxon>
        <taxon>Pseudomonadati</taxon>
        <taxon>Pseudomonadota</taxon>
        <taxon>Gammaproteobacteria</taxon>
        <taxon>Chromatiales</taxon>
        <taxon>Chromatiaceae</taxon>
        <taxon>Rheinheimera</taxon>
    </lineage>
</organism>
<feature type="chain" id="PRO_5045882058" description="DUF481 domain-containing protein" evidence="1">
    <location>
        <begin position="24"/>
        <end position="329"/>
    </location>
</feature>
<evidence type="ECO:0000313" key="3">
    <source>
        <dbReference type="Proteomes" id="UP001257909"/>
    </source>
</evidence>